<accession>A0A5K1JXW4</accession>
<evidence type="ECO:0000256" key="10">
    <source>
        <dbReference type="SAM" id="Phobius"/>
    </source>
</evidence>
<dbReference type="InterPro" id="IPR003439">
    <property type="entry name" value="ABC_transporter-like_ATP-bd"/>
</dbReference>
<dbReference type="SUPFAM" id="SSF52540">
    <property type="entry name" value="P-loop containing nucleoside triphosphate hydrolases"/>
    <property type="match status" value="2"/>
</dbReference>
<gene>
    <name evidence="13" type="primary">P0A2F2</name>
</gene>
<evidence type="ECO:0000259" key="12">
    <source>
        <dbReference type="PROSITE" id="PS50929"/>
    </source>
</evidence>
<feature type="transmembrane region" description="Helical" evidence="10">
    <location>
        <begin position="552"/>
        <end position="571"/>
    </location>
</feature>
<keyword evidence="3 10" id="KW-0812">Transmembrane</keyword>
<dbReference type="CDD" id="cd03244">
    <property type="entry name" value="ABCC_MRP_domain2"/>
    <property type="match status" value="1"/>
</dbReference>
<dbReference type="InterPro" id="IPR036640">
    <property type="entry name" value="ABC1_TM_sf"/>
</dbReference>
<feature type="transmembrane region" description="Helical" evidence="10">
    <location>
        <begin position="180"/>
        <end position="202"/>
    </location>
</feature>
<keyword evidence="4" id="KW-0677">Repeat</keyword>
<dbReference type="SUPFAM" id="SSF90123">
    <property type="entry name" value="ABC transporter transmembrane region"/>
    <property type="match status" value="2"/>
</dbReference>
<feature type="domain" description="ABC transmembrane type-1" evidence="12">
    <location>
        <begin position="1039"/>
        <end position="1184"/>
    </location>
</feature>
<feature type="transmembrane region" description="Helical" evidence="10">
    <location>
        <begin position="113"/>
        <end position="131"/>
    </location>
</feature>
<evidence type="ECO:0000313" key="13">
    <source>
        <dbReference type="EMBL" id="VWO97308.1"/>
    </source>
</evidence>
<dbReference type="InterPro" id="IPR027417">
    <property type="entry name" value="P-loop_NTPase"/>
</dbReference>
<organism evidence="13">
    <name type="scientific">Ganoderma boninense</name>
    <dbReference type="NCBI Taxonomy" id="34458"/>
    <lineage>
        <taxon>Eukaryota</taxon>
        <taxon>Fungi</taxon>
        <taxon>Dikarya</taxon>
        <taxon>Basidiomycota</taxon>
        <taxon>Agaricomycotina</taxon>
        <taxon>Agaricomycetes</taxon>
        <taxon>Polyporales</taxon>
        <taxon>Polyporaceae</taxon>
        <taxon>Ganoderma</taxon>
    </lineage>
</organism>
<dbReference type="EMBL" id="LR726252">
    <property type="protein sequence ID" value="VWO97308.1"/>
    <property type="molecule type" value="Genomic_DNA"/>
</dbReference>
<protein>
    <submittedName>
        <fullName evidence="13">NAD-dependent protein deacylase )</fullName>
        <ecNumber evidence="13">3.5.1.-</ecNumber>
    </submittedName>
</protein>
<evidence type="ECO:0000256" key="7">
    <source>
        <dbReference type="ARBA" id="ARBA00022989"/>
    </source>
</evidence>
<dbReference type="PANTHER" id="PTHR24223:SF415">
    <property type="entry name" value="FI20190P1"/>
    <property type="match status" value="1"/>
</dbReference>
<feature type="domain" description="ABC transporter" evidence="11">
    <location>
        <begin position="646"/>
        <end position="885"/>
    </location>
</feature>
<dbReference type="FunFam" id="3.40.50.300:FF:001354">
    <property type="entry name" value="ATP-binding cassette (ABC) transporter, putative"/>
    <property type="match status" value="1"/>
</dbReference>
<sequence length="1524" mass="168798">MQVCSGAHWTDLSDPCIRSSLATSVPTAFVGAVLVGALPPVQTRLRNIGQPFLDFLSLPEAEALLVSEAYDTLKDQHPTSSLTRNLLAVISLVEFLVWLGLGCYNLISDFDNAYSGIHCAVTSSTWLYAALRPIAWPTVTVPFDLFFLFILHLGFSVINGAGYLFGFYLYNTPLPSLLEIVIYTVNFLAITGLLAIVFNMPLALPNEHTEKEDVGPEDYTTLWGWVTFDWVTPLIRKALDNNGLDADDIWLPSPIMRARPLYFKFSRLPGRMLIRLLKANSRDMLLDFLLMYVSVVLGYASPFFLKRILDALDVTQEDQRADARALAFVYAFAAYVCSMLRAQIDLQHLFFGRRAGSRVRSELMVAVYDKALKRKDFSGATRKEEDMDDVQSSSADSGKIVNLMSSDVTLVSNTVSAMHIVYGAPFEIVIATLFLYKLLGWAAFAGFIVIIVTLPLNDIMAKRTNRIAKGTSTARDKRMGVLNELVTAVKFIKFFAWEDRWVKRVLDARTVELQWMVQARFNAIGFSLLGTISPILVSVVSFHVYVAQGNQLTIGTAFTAIAVYSMVRLPFNTANTFFFQLLRSMVALDRIATYLEEEEVGAQVSTLKGHCTAPNDRQTGLGIVDGSFRWNASSLRKDGTTPNSMATADDASPSTPSGHSRFELKHVNVRFPESRLTVISGPTASGKTALLMALLGELTTLHGRIFIPKDTSNVDDHGLSHTISYAAQMPWLRHQSIKDNILFGFPYDEERYHAVVEACALNPDLAILEDGDATEIGAFSSGVSLSGGQKARVALARAVYAPTKYVLLDDPLLAVDSHTAQFLVENLFHGPLLANRTVILVTHHLDLVLPAAYYLVRMLNGCIDTQDTVENLRTRGILRKIAALEEDLARAQMSDPAHAQVDNSLVSGDLATGKAKRPRVLVEAERRASGRVKWPIYNIYLRASSYWTWYILLMLIIASQLIGIAEKFWLKVWGEAYGKEDLAPVLNASASQYWESQKTQHVFLMAEPTSLGPANVSTLPSAQAQPYFYLAIYATIALASKSLFEMLLKNFVRATMRWYDVTPQGRIINRFSKDIDTIDSSLSQTLQQITEYATALTVAMFTIVAIFPSFFIPAAVLGFFYLRTAMMSQPAGRDIRCLESTSTSPIFAALGETLDGIITIRAFGMEARFLDGFFEKVDAAAQLYHMFWQVNRNWATLELNFNSVERIVEYLEIPQEPPTVVDGNRPPAYWPSSTSTNRDSFLVIEDLTVKYAPELPSVLHGITFSLKARERVGLLGRTGSGKSTLAMSILRFVEPASGTLMIDGINIGHIGLHDLRSRVTFIPQDAMLFSGTLRENLDPFCDHTEAECLDVLARVHLLPDLRRVCSVAPSGMASESATALEPSGPRADLDAIVLGMQVSVGGTNFSQGQRQLVSMARALLRRSAVVVFDEATSSIDFETDAKIQATIREEFGDSLLLTVAHRIRTVIDYDRLLVLDKGELVEFDTPPNLIQKEGGVFREMCLKSGMMAELVEAAAATRKPRADV</sequence>
<dbReference type="Pfam" id="PF00005">
    <property type="entry name" value="ABC_tran"/>
    <property type="match status" value="2"/>
</dbReference>
<evidence type="ECO:0000256" key="3">
    <source>
        <dbReference type="ARBA" id="ARBA00022692"/>
    </source>
</evidence>
<keyword evidence="6" id="KW-0067">ATP-binding</keyword>
<feature type="transmembrane region" description="Helical" evidence="10">
    <location>
        <begin position="325"/>
        <end position="344"/>
    </location>
</feature>
<reference evidence="13" key="1">
    <citation type="submission" date="2019-10" db="EMBL/GenBank/DDBJ databases">
        <authorList>
            <person name="Nor Muhammad N."/>
        </authorList>
    </citation>
    <scope>NUCLEOTIDE SEQUENCE</scope>
</reference>
<dbReference type="InterPro" id="IPR017871">
    <property type="entry name" value="ABC_transporter-like_CS"/>
</dbReference>
<keyword evidence="2" id="KW-0813">Transport</keyword>
<evidence type="ECO:0000256" key="5">
    <source>
        <dbReference type="ARBA" id="ARBA00022741"/>
    </source>
</evidence>
<dbReference type="SMART" id="SM00382">
    <property type="entry name" value="AAA"/>
    <property type="match status" value="2"/>
</dbReference>
<dbReference type="EC" id="3.5.1.-" evidence="13"/>
<evidence type="ECO:0000256" key="9">
    <source>
        <dbReference type="SAM" id="MobiDB-lite"/>
    </source>
</evidence>
<feature type="compositionally biased region" description="Polar residues" evidence="9">
    <location>
        <begin position="635"/>
        <end position="658"/>
    </location>
</feature>
<feature type="transmembrane region" description="Helical" evidence="10">
    <location>
        <begin position="523"/>
        <end position="546"/>
    </location>
</feature>
<dbReference type="CDD" id="cd03250">
    <property type="entry name" value="ABCC_MRP_domain1"/>
    <property type="match status" value="1"/>
</dbReference>
<dbReference type="Pfam" id="PF00664">
    <property type="entry name" value="ABC_membrane"/>
    <property type="match status" value="2"/>
</dbReference>
<keyword evidence="13" id="KW-0378">Hydrolase</keyword>
<dbReference type="CDD" id="cd18604">
    <property type="entry name" value="ABC_6TM_VMR1_D2_like"/>
    <property type="match status" value="1"/>
</dbReference>
<dbReference type="Gene3D" id="1.20.1560.10">
    <property type="entry name" value="ABC transporter type 1, transmembrane domain"/>
    <property type="match status" value="2"/>
</dbReference>
<dbReference type="Gene3D" id="3.40.50.300">
    <property type="entry name" value="P-loop containing nucleotide triphosphate hydrolases"/>
    <property type="match status" value="2"/>
</dbReference>
<dbReference type="InterPro" id="IPR011527">
    <property type="entry name" value="ABC1_TM_dom"/>
</dbReference>
<keyword evidence="7 10" id="KW-1133">Transmembrane helix</keyword>
<feature type="transmembrane region" description="Helical" evidence="10">
    <location>
        <begin position="947"/>
        <end position="965"/>
    </location>
</feature>
<keyword evidence="8 10" id="KW-0472">Membrane</keyword>
<dbReference type="GO" id="GO:0016020">
    <property type="term" value="C:membrane"/>
    <property type="evidence" value="ECO:0007669"/>
    <property type="project" value="UniProtKB-SubCell"/>
</dbReference>
<feature type="transmembrane region" description="Helical" evidence="10">
    <location>
        <begin position="1092"/>
        <end position="1122"/>
    </location>
</feature>
<name>A0A5K1JXW4_9APHY</name>
<dbReference type="PANTHER" id="PTHR24223">
    <property type="entry name" value="ATP-BINDING CASSETTE SUB-FAMILY C"/>
    <property type="match status" value="1"/>
</dbReference>
<feature type="region of interest" description="Disordered" evidence="9">
    <location>
        <begin position="635"/>
        <end position="659"/>
    </location>
</feature>
<dbReference type="CDD" id="cd18596">
    <property type="entry name" value="ABC_6TM_VMR1_D1_like"/>
    <property type="match status" value="1"/>
</dbReference>
<feature type="transmembrane region" description="Helical" evidence="10">
    <location>
        <begin position="434"/>
        <end position="456"/>
    </location>
</feature>
<feature type="domain" description="ABC transporter" evidence="11">
    <location>
        <begin position="1242"/>
        <end position="1502"/>
    </location>
</feature>
<dbReference type="PROSITE" id="PS00211">
    <property type="entry name" value="ABC_TRANSPORTER_1"/>
    <property type="match status" value="2"/>
</dbReference>
<dbReference type="PROSITE" id="PS50929">
    <property type="entry name" value="ABC_TM1F"/>
    <property type="match status" value="2"/>
</dbReference>
<feature type="transmembrane region" description="Helical" evidence="10">
    <location>
        <begin position="1027"/>
        <end position="1048"/>
    </location>
</feature>
<evidence type="ECO:0000259" key="11">
    <source>
        <dbReference type="PROSITE" id="PS50893"/>
    </source>
</evidence>
<evidence type="ECO:0000256" key="4">
    <source>
        <dbReference type="ARBA" id="ARBA00022737"/>
    </source>
</evidence>
<feature type="domain" description="ABC transmembrane type-1" evidence="12">
    <location>
        <begin position="285"/>
        <end position="583"/>
    </location>
</feature>
<comment type="subcellular location">
    <subcellularLocation>
        <location evidence="1">Membrane</location>
        <topology evidence="1">Multi-pass membrane protein</topology>
    </subcellularLocation>
</comment>
<feature type="transmembrane region" description="Helical" evidence="10">
    <location>
        <begin position="285"/>
        <end position="305"/>
    </location>
</feature>
<feature type="transmembrane region" description="Helical" evidence="10">
    <location>
        <begin position="143"/>
        <end position="168"/>
    </location>
</feature>
<dbReference type="FunFam" id="1.20.1560.10:FF:000013">
    <property type="entry name" value="ABC transporter C family member 2"/>
    <property type="match status" value="1"/>
</dbReference>
<dbReference type="InterPro" id="IPR050173">
    <property type="entry name" value="ABC_transporter_C-like"/>
</dbReference>
<feature type="transmembrane region" description="Helical" evidence="10">
    <location>
        <begin position="86"/>
        <end position="107"/>
    </location>
</feature>
<dbReference type="InterPro" id="IPR003593">
    <property type="entry name" value="AAA+_ATPase"/>
</dbReference>
<evidence type="ECO:0000256" key="6">
    <source>
        <dbReference type="ARBA" id="ARBA00022840"/>
    </source>
</evidence>
<dbReference type="GO" id="GO:0140359">
    <property type="term" value="F:ABC-type transporter activity"/>
    <property type="evidence" value="ECO:0007669"/>
    <property type="project" value="InterPro"/>
</dbReference>
<keyword evidence="5" id="KW-0547">Nucleotide-binding</keyword>
<dbReference type="GO" id="GO:0005524">
    <property type="term" value="F:ATP binding"/>
    <property type="evidence" value="ECO:0007669"/>
    <property type="project" value="UniProtKB-KW"/>
</dbReference>
<evidence type="ECO:0000256" key="2">
    <source>
        <dbReference type="ARBA" id="ARBA00022448"/>
    </source>
</evidence>
<dbReference type="GO" id="GO:0016887">
    <property type="term" value="F:ATP hydrolysis activity"/>
    <property type="evidence" value="ECO:0007669"/>
    <property type="project" value="InterPro"/>
</dbReference>
<evidence type="ECO:0000256" key="8">
    <source>
        <dbReference type="ARBA" id="ARBA00023136"/>
    </source>
</evidence>
<proteinExistence type="predicted"/>
<evidence type="ECO:0000256" key="1">
    <source>
        <dbReference type="ARBA" id="ARBA00004141"/>
    </source>
</evidence>
<dbReference type="PROSITE" id="PS50893">
    <property type="entry name" value="ABC_TRANSPORTER_2"/>
    <property type="match status" value="2"/>
</dbReference>